<name>A0A2A9FE83_9PSEU</name>
<accession>A0A2A9FE83</accession>
<evidence type="ECO:0000256" key="7">
    <source>
        <dbReference type="ARBA" id="ARBA00023016"/>
    </source>
</evidence>
<dbReference type="InterPro" id="IPR038570">
    <property type="entry name" value="HicA_sf"/>
</dbReference>
<dbReference type="SUPFAM" id="SSF54786">
    <property type="entry name" value="YcfA/nrd intein domain"/>
    <property type="match status" value="1"/>
</dbReference>
<evidence type="ECO:0000313" key="8">
    <source>
        <dbReference type="EMBL" id="PFG49086.1"/>
    </source>
</evidence>
<keyword evidence="2" id="KW-1277">Toxin-antitoxin system</keyword>
<dbReference type="GO" id="GO:0004519">
    <property type="term" value="F:endonuclease activity"/>
    <property type="evidence" value="ECO:0007669"/>
    <property type="project" value="UniProtKB-KW"/>
</dbReference>
<evidence type="ECO:0000256" key="2">
    <source>
        <dbReference type="ARBA" id="ARBA00022649"/>
    </source>
</evidence>
<dbReference type="Pfam" id="PF07927">
    <property type="entry name" value="HicA_toxin"/>
    <property type="match status" value="1"/>
</dbReference>
<dbReference type="Proteomes" id="UP000243542">
    <property type="component" value="Unassembled WGS sequence"/>
</dbReference>
<dbReference type="AlphaFoldDB" id="A0A2A9FE83"/>
<dbReference type="InterPro" id="IPR012933">
    <property type="entry name" value="HicA_mRNA_interferase"/>
</dbReference>
<proteinExistence type="inferred from homology"/>
<dbReference type="GO" id="GO:0016787">
    <property type="term" value="F:hydrolase activity"/>
    <property type="evidence" value="ECO:0007669"/>
    <property type="project" value="UniProtKB-KW"/>
</dbReference>
<keyword evidence="5" id="KW-0378">Hydrolase</keyword>
<evidence type="ECO:0000256" key="1">
    <source>
        <dbReference type="ARBA" id="ARBA00006620"/>
    </source>
</evidence>
<sequence length="66" mass="7085">MVGDQPTRKMVKALRATGFQPVRTVGSHTMGKSEDGKVQIAVPDGHRTISAGVARKILKAIEEAEQ</sequence>
<evidence type="ECO:0000256" key="6">
    <source>
        <dbReference type="ARBA" id="ARBA00022884"/>
    </source>
</evidence>
<dbReference type="RefSeq" id="WP_098513048.1">
    <property type="nucleotide sequence ID" value="NZ_JBIAKZ010000001.1"/>
</dbReference>
<keyword evidence="6" id="KW-0694">RNA-binding</keyword>
<comment type="caution">
    <text evidence="8">The sequence shown here is derived from an EMBL/GenBank/DDBJ whole genome shotgun (WGS) entry which is preliminary data.</text>
</comment>
<protein>
    <submittedName>
        <fullName evidence="8">Putative RNA binding protein YcfA (HicA-like mRNA interferase family)</fullName>
    </submittedName>
</protein>
<organism evidence="8 9">
    <name type="scientific">Amycolatopsis sulphurea</name>
    <dbReference type="NCBI Taxonomy" id="76022"/>
    <lineage>
        <taxon>Bacteria</taxon>
        <taxon>Bacillati</taxon>
        <taxon>Actinomycetota</taxon>
        <taxon>Actinomycetes</taxon>
        <taxon>Pseudonocardiales</taxon>
        <taxon>Pseudonocardiaceae</taxon>
        <taxon>Amycolatopsis</taxon>
    </lineage>
</organism>
<keyword evidence="3" id="KW-0540">Nuclease</keyword>
<gene>
    <name evidence="8" type="ORF">ATK36_4211</name>
</gene>
<keyword evidence="9" id="KW-1185">Reference proteome</keyword>
<evidence type="ECO:0000256" key="5">
    <source>
        <dbReference type="ARBA" id="ARBA00022801"/>
    </source>
</evidence>
<reference evidence="8 9" key="1">
    <citation type="submission" date="2017-10" db="EMBL/GenBank/DDBJ databases">
        <title>Sequencing the genomes of 1000 actinobacteria strains.</title>
        <authorList>
            <person name="Klenk H.-P."/>
        </authorList>
    </citation>
    <scope>NUCLEOTIDE SEQUENCE [LARGE SCALE GENOMIC DNA]</scope>
    <source>
        <strain evidence="8 9">DSM 46092</strain>
    </source>
</reference>
<comment type="similarity">
    <text evidence="1">Belongs to the HicA mRNA interferase family.</text>
</comment>
<dbReference type="Gene3D" id="3.30.920.30">
    <property type="entry name" value="Hypothetical protein"/>
    <property type="match status" value="1"/>
</dbReference>
<evidence type="ECO:0000313" key="9">
    <source>
        <dbReference type="Proteomes" id="UP000243542"/>
    </source>
</evidence>
<dbReference type="EMBL" id="PDJK01000002">
    <property type="protein sequence ID" value="PFG49086.1"/>
    <property type="molecule type" value="Genomic_DNA"/>
</dbReference>
<keyword evidence="7" id="KW-0346">Stress response</keyword>
<evidence type="ECO:0000256" key="4">
    <source>
        <dbReference type="ARBA" id="ARBA00022759"/>
    </source>
</evidence>
<keyword evidence="4" id="KW-0255">Endonuclease</keyword>
<dbReference type="GO" id="GO:0003729">
    <property type="term" value="F:mRNA binding"/>
    <property type="evidence" value="ECO:0007669"/>
    <property type="project" value="InterPro"/>
</dbReference>
<evidence type="ECO:0000256" key="3">
    <source>
        <dbReference type="ARBA" id="ARBA00022722"/>
    </source>
</evidence>